<feature type="compositionally biased region" description="Low complexity" evidence="2">
    <location>
        <begin position="615"/>
        <end position="626"/>
    </location>
</feature>
<dbReference type="InterPro" id="IPR009057">
    <property type="entry name" value="Homeodomain-like_sf"/>
</dbReference>
<feature type="compositionally biased region" description="Polar residues" evidence="2">
    <location>
        <begin position="1055"/>
        <end position="1065"/>
    </location>
</feature>
<organism evidence="5 6">
    <name type="scientific">Pseudocercospora fijiensis (strain CIRAD86)</name>
    <name type="common">Black leaf streak disease fungus</name>
    <name type="synonym">Mycosphaerella fijiensis</name>
    <dbReference type="NCBI Taxonomy" id="383855"/>
    <lineage>
        <taxon>Eukaryota</taxon>
        <taxon>Fungi</taxon>
        <taxon>Dikarya</taxon>
        <taxon>Ascomycota</taxon>
        <taxon>Pezizomycotina</taxon>
        <taxon>Dothideomycetes</taxon>
        <taxon>Dothideomycetidae</taxon>
        <taxon>Mycosphaerellales</taxon>
        <taxon>Mycosphaerellaceae</taxon>
        <taxon>Pseudocercospora</taxon>
    </lineage>
</organism>
<accession>M2YP39</accession>
<keyword evidence="1" id="KW-0862">Zinc</keyword>
<dbReference type="InterPro" id="IPR009072">
    <property type="entry name" value="Histone-fold"/>
</dbReference>
<feature type="region of interest" description="Disordered" evidence="2">
    <location>
        <begin position="948"/>
        <end position="982"/>
    </location>
</feature>
<dbReference type="InterPro" id="IPR018465">
    <property type="entry name" value="Scm3/HJURP"/>
</dbReference>
<feature type="domain" description="GATA-type" evidence="4">
    <location>
        <begin position="407"/>
        <end position="464"/>
    </location>
</feature>
<feature type="region of interest" description="Disordered" evidence="2">
    <location>
        <begin position="153"/>
        <end position="212"/>
    </location>
</feature>
<dbReference type="GO" id="GO:0008270">
    <property type="term" value="F:zinc ion binding"/>
    <property type="evidence" value="ECO:0007669"/>
    <property type="project" value="UniProtKB-KW"/>
</dbReference>
<dbReference type="Pfam" id="PF10384">
    <property type="entry name" value="Scm3"/>
    <property type="match status" value="1"/>
</dbReference>
<dbReference type="Gene3D" id="1.10.10.60">
    <property type="entry name" value="Homeodomain-like"/>
    <property type="match status" value="1"/>
</dbReference>
<dbReference type="PROSITE" id="PS50090">
    <property type="entry name" value="MYB_LIKE"/>
    <property type="match status" value="2"/>
</dbReference>
<feature type="compositionally biased region" description="Low complexity" evidence="2">
    <location>
        <begin position="837"/>
        <end position="851"/>
    </location>
</feature>
<dbReference type="GO" id="GO:0006355">
    <property type="term" value="P:regulation of DNA-templated transcription"/>
    <property type="evidence" value="ECO:0007669"/>
    <property type="project" value="InterPro"/>
</dbReference>
<keyword evidence="6" id="KW-1185">Reference proteome</keyword>
<dbReference type="GeneID" id="19333888"/>
<dbReference type="InterPro" id="IPR013088">
    <property type="entry name" value="Znf_NHR/GATA"/>
</dbReference>
<dbReference type="HOGENOM" id="CLU_250239_0_0_1"/>
<dbReference type="KEGG" id="pfj:MYCFIDRAFT_178116"/>
<feature type="domain" description="Myb-like" evidence="3">
    <location>
        <begin position="639"/>
        <end position="681"/>
    </location>
</feature>
<sequence length="1470" mass="160494">MFFKSRLADAKTFPLPLPTSRCFRRVSPARVSRGHTIQYLVLCAWQQQRVSGALVYDIAMAENYVQSGGGGGGGDDDARLETDRARNDQKLKSRFEHIFRKYEHDFTGVGDEIEIHTNTIVVNNGHLEHMRSEVDPGRSASSRFLLKTFQHPLEHGSEDASTSSDDEEDSGDSDESDEDGEDNNGGDNMNEPAGVSANPLTSANSHSQHDSLRALDCIKRPVRLPRLTRLLVEDGTPQSPIAIEGDAAKAMVEESPHRSVSEAVTPAAVLAEALTQSTAALHASDGRRAGIDSDTIQALGTSIADRLAQLMGSSKKASKRAKVQTQSSAADPVWDYPQLPRAPKEKRKRSPSPALPTTCSPLNPSVGDKSLWSGVADPAAARKRRRRNLYAEVVQPPVRRFGVNTDAVEQKRCWNCSLTRSHKWIQGPHGQDLCVSCGQYYQHHGRMKPFDSPTPPPPDTMESDTQVKEENKEPTMLAKQTIAVEDTQLGAERQRAEIQLEPKTSASRRRDPPPSSIPCSSSSVLYTANTSRPMTRPQLPKQVRLRWTAEENARMIKLKEADNLSWEEISEHFPNRSAGSVQVHYSSNLKGQRSEGRDLFDQGMAMERDTAEEAAIQESAAQESAAKSPGTESSQIEGWSEQHDALLLELIEDEGLGWREVASLLPGDDVEAVKRRYEVITEDGYEQSTTNAVSDRAPSPPLEILQSPSRFYTPEEDDLISRLVGQGLSWYDMAKHFHGRAPGSLHKRYSTKLKVSHSRTRRSLPTASLTGLQRCATPLLRQALDNSLRRQSDSLVQYQSETEPDGTEATATMDHELDSGMLQLTPTLHPADSSEHQSSTSQPEYPEPSQQLEEELLRSSTYPPDRPSAVHVAPSITEDDTGQSPTPDSRAEHASEEFSVPLHSCDSDTSVDNVVPVKEAKLVDLAIRSCRPSASIAVGENSSAETLYAGSSSPDAVADSRDAADQEAAADSSTDGVNLAPRPARAIVSSDANSMVARVQSHTESGALVPVHRLDEGLETATLISDFTTALQYESFTTLNSEQIDVETHSPNDDAPSTSDFSHQAPQRRGCLKGKKRSSKAMSATGIETSMQLEDQLTRSEEEPGSIALTTESATWSLQAEEGVEAFVDDMPRKEVAASADDTTSLYRPRSRHVTFNPEVIVTTPIETNKPRLTKIHKTRTPDLQGRSKPAGKRRSVRLSINSLDAADLANDPLSSPRTVEAFIDRTGSHLGSEPIAHVSSSSLFAKPSWPASDYKTPKSLGLRRLAELKSHSTPRRRSTPIIDHKRGNVSRRVVETAVRTMSDPEEDDRDSIACQQLVTTDIGFASPNDRTLAQLTRQSTRIDNSATDENSLNHMQVHCAVLIIGAGLQAASPEFKQGGPRCKNEIGPTAGLDTKLSSTKIARLFYLFNDGSRESASSKCNMTLSASIQEFPPHACGSANVVYQSCIPVPTAARTSTSLADIGQTMATL</sequence>
<dbReference type="EMBL" id="KB446562">
    <property type="protein sequence ID" value="EME79525.1"/>
    <property type="molecule type" value="Genomic_DNA"/>
</dbReference>
<dbReference type="Gene3D" id="1.10.20.10">
    <property type="entry name" value="Histone, subunit A"/>
    <property type="match status" value="1"/>
</dbReference>
<dbReference type="SMART" id="SM00401">
    <property type="entry name" value="ZnF_GATA"/>
    <property type="match status" value="1"/>
</dbReference>
<dbReference type="STRING" id="383855.M2YP39"/>
<feature type="region of interest" description="Disordered" evidence="2">
    <location>
        <begin position="824"/>
        <end position="909"/>
    </location>
</feature>
<dbReference type="InterPro" id="IPR001005">
    <property type="entry name" value="SANT/Myb"/>
</dbReference>
<dbReference type="Proteomes" id="UP000016932">
    <property type="component" value="Unassembled WGS sequence"/>
</dbReference>
<name>M2YP39_PSEFD</name>
<dbReference type="GO" id="GO:0043565">
    <property type="term" value="F:sequence-specific DNA binding"/>
    <property type="evidence" value="ECO:0007669"/>
    <property type="project" value="InterPro"/>
</dbReference>
<feature type="domain" description="Myb-like" evidence="3">
    <location>
        <begin position="539"/>
        <end position="589"/>
    </location>
</feature>
<feature type="compositionally biased region" description="Basic residues" evidence="2">
    <location>
        <begin position="1070"/>
        <end position="1079"/>
    </location>
</feature>
<dbReference type="SUPFAM" id="SSF46689">
    <property type="entry name" value="Homeodomain-like"/>
    <property type="match status" value="1"/>
</dbReference>
<reference evidence="5 6" key="1">
    <citation type="journal article" date="2012" name="PLoS Pathog.">
        <title>Diverse lifestyles and strategies of plant pathogenesis encoded in the genomes of eighteen Dothideomycetes fungi.</title>
        <authorList>
            <person name="Ohm R.A."/>
            <person name="Feau N."/>
            <person name="Henrissat B."/>
            <person name="Schoch C.L."/>
            <person name="Horwitz B.A."/>
            <person name="Barry K.W."/>
            <person name="Condon B.J."/>
            <person name="Copeland A.C."/>
            <person name="Dhillon B."/>
            <person name="Glaser F."/>
            <person name="Hesse C.N."/>
            <person name="Kosti I."/>
            <person name="LaButti K."/>
            <person name="Lindquist E.A."/>
            <person name="Lucas S."/>
            <person name="Salamov A.A."/>
            <person name="Bradshaw R.E."/>
            <person name="Ciuffetti L."/>
            <person name="Hamelin R.C."/>
            <person name="Kema G.H.J."/>
            <person name="Lawrence C."/>
            <person name="Scott J.A."/>
            <person name="Spatafora J.W."/>
            <person name="Turgeon B.G."/>
            <person name="de Wit P.J.G.M."/>
            <person name="Zhong S."/>
            <person name="Goodwin S.B."/>
            <person name="Grigoriev I.V."/>
        </authorList>
    </citation>
    <scope>NUCLEOTIDE SEQUENCE [LARGE SCALE GENOMIC DNA]</scope>
    <source>
        <strain evidence="5 6">CIRAD86</strain>
    </source>
</reference>
<dbReference type="OrthoDB" id="2420608at2759"/>
<dbReference type="GO" id="GO:0005634">
    <property type="term" value="C:nucleus"/>
    <property type="evidence" value="ECO:0007669"/>
    <property type="project" value="InterPro"/>
</dbReference>
<evidence type="ECO:0008006" key="7">
    <source>
        <dbReference type="Google" id="ProtNLM"/>
    </source>
</evidence>
<dbReference type="GO" id="GO:0046982">
    <property type="term" value="F:protein heterodimerization activity"/>
    <property type="evidence" value="ECO:0007669"/>
    <property type="project" value="InterPro"/>
</dbReference>
<keyword evidence="1" id="KW-0863">Zinc-finger</keyword>
<dbReference type="PANTHER" id="PTHR15992:SF5">
    <property type="entry name" value="HOLLIDAY JUNCTION RECOGNITION PROTEIN"/>
    <property type="match status" value="1"/>
</dbReference>
<dbReference type="Pfam" id="PF00320">
    <property type="entry name" value="GATA"/>
    <property type="match status" value="1"/>
</dbReference>
<proteinExistence type="predicted"/>
<gene>
    <name evidence="5" type="ORF">MYCFIDRAFT_178116</name>
</gene>
<keyword evidence="1" id="KW-0479">Metal-binding</keyword>
<dbReference type="SMART" id="SM00717">
    <property type="entry name" value="SANT"/>
    <property type="match status" value="3"/>
</dbReference>
<dbReference type="Gene3D" id="3.30.50.10">
    <property type="entry name" value="Erythroid Transcription Factor GATA-1, subunit A"/>
    <property type="match status" value="1"/>
</dbReference>
<dbReference type="RefSeq" id="XP_007930221.1">
    <property type="nucleotide sequence ID" value="XM_007932030.1"/>
</dbReference>
<feature type="region of interest" description="Disordered" evidence="2">
    <location>
        <begin position="314"/>
        <end position="362"/>
    </location>
</feature>
<evidence type="ECO:0000259" key="4">
    <source>
        <dbReference type="PROSITE" id="PS50114"/>
    </source>
</evidence>
<evidence type="ECO:0000313" key="6">
    <source>
        <dbReference type="Proteomes" id="UP000016932"/>
    </source>
</evidence>
<evidence type="ECO:0000256" key="2">
    <source>
        <dbReference type="SAM" id="MobiDB-lite"/>
    </source>
</evidence>
<feature type="region of interest" description="Disordered" evidence="2">
    <location>
        <begin position="447"/>
        <end position="537"/>
    </location>
</feature>
<dbReference type="PANTHER" id="PTHR15992">
    <property type="entry name" value="HOLLIDAY JUNCTION RECOGNITION PROTEIN"/>
    <property type="match status" value="1"/>
</dbReference>
<dbReference type="SUPFAM" id="SSF57716">
    <property type="entry name" value="Glucocorticoid receptor-like (DNA-binding domain)"/>
    <property type="match status" value="1"/>
</dbReference>
<feature type="compositionally biased region" description="Acidic residues" evidence="2">
    <location>
        <begin position="164"/>
        <end position="184"/>
    </location>
</feature>
<dbReference type="GO" id="GO:0042393">
    <property type="term" value="F:histone binding"/>
    <property type="evidence" value="ECO:0007669"/>
    <property type="project" value="InterPro"/>
</dbReference>
<evidence type="ECO:0000313" key="5">
    <source>
        <dbReference type="EMBL" id="EME79525.1"/>
    </source>
</evidence>
<dbReference type="InterPro" id="IPR000679">
    <property type="entry name" value="Znf_GATA"/>
</dbReference>
<dbReference type="CDD" id="cd00167">
    <property type="entry name" value="SANT"/>
    <property type="match status" value="2"/>
</dbReference>
<dbReference type="Pfam" id="PF13921">
    <property type="entry name" value="Myb_DNA-bind_6"/>
    <property type="match status" value="1"/>
</dbReference>
<feature type="region of interest" description="Disordered" evidence="2">
    <location>
        <begin position="615"/>
        <end position="638"/>
    </location>
</feature>
<protein>
    <recommendedName>
        <fullName evidence="7">GATA-type domain-containing protein</fullName>
    </recommendedName>
</protein>
<feature type="compositionally biased region" description="Polar residues" evidence="2">
    <location>
        <begin position="524"/>
        <end position="533"/>
    </location>
</feature>
<dbReference type="VEuPathDB" id="FungiDB:MYCFIDRAFT_178116"/>
<feature type="region of interest" description="Disordered" evidence="2">
    <location>
        <begin position="1046"/>
        <end position="1088"/>
    </location>
</feature>
<feature type="compositionally biased region" description="Low complexity" evidence="2">
    <location>
        <begin position="966"/>
        <end position="975"/>
    </location>
</feature>
<evidence type="ECO:0000256" key="1">
    <source>
        <dbReference type="PROSITE-ProRule" id="PRU00094"/>
    </source>
</evidence>
<dbReference type="PROSITE" id="PS50114">
    <property type="entry name" value="GATA_ZN_FINGER_2"/>
    <property type="match status" value="1"/>
</dbReference>
<dbReference type="eggNOG" id="ENOG502SCHT">
    <property type="taxonomic scope" value="Eukaryota"/>
</dbReference>
<evidence type="ECO:0000259" key="3">
    <source>
        <dbReference type="PROSITE" id="PS50090"/>
    </source>
</evidence>